<protein>
    <submittedName>
        <fullName evidence="2">Esterase-like activity of phytase family protein</fullName>
    </submittedName>
</protein>
<evidence type="ECO:0000313" key="3">
    <source>
        <dbReference type="Proteomes" id="UP001200470"/>
    </source>
</evidence>
<evidence type="ECO:0000259" key="1">
    <source>
        <dbReference type="Pfam" id="PF13449"/>
    </source>
</evidence>
<dbReference type="EMBL" id="JADYTN010000036">
    <property type="protein sequence ID" value="MCF2564750.1"/>
    <property type="molecule type" value="Genomic_DNA"/>
</dbReference>
<reference evidence="2 3" key="1">
    <citation type="submission" date="2020-12" db="EMBL/GenBank/DDBJ databases">
        <title>Whole genome sequences of gut porcine anaerobes.</title>
        <authorList>
            <person name="Kubasova T."/>
            <person name="Jahodarova E."/>
            <person name="Rychlik I."/>
        </authorList>
    </citation>
    <scope>NUCLEOTIDE SEQUENCE [LARGE SCALE GENOMIC DNA]</scope>
    <source>
        <strain evidence="2 3">An925</strain>
    </source>
</reference>
<accession>A0ABS9CI08</accession>
<dbReference type="InterPro" id="IPR027372">
    <property type="entry name" value="Phytase-like_dom"/>
</dbReference>
<dbReference type="Pfam" id="PF13449">
    <property type="entry name" value="Phytase-like"/>
    <property type="match status" value="1"/>
</dbReference>
<comment type="caution">
    <text evidence="2">The sequence shown here is derived from an EMBL/GenBank/DDBJ whole genome shotgun (WGS) entry which is preliminary data.</text>
</comment>
<keyword evidence="3" id="KW-1185">Reference proteome</keyword>
<organism evidence="2 3">
    <name type="scientific">Xylanibacter brevis</name>
    <dbReference type="NCBI Taxonomy" id="83231"/>
    <lineage>
        <taxon>Bacteria</taxon>
        <taxon>Pseudomonadati</taxon>
        <taxon>Bacteroidota</taxon>
        <taxon>Bacteroidia</taxon>
        <taxon>Bacteroidales</taxon>
        <taxon>Prevotellaceae</taxon>
        <taxon>Xylanibacter</taxon>
    </lineage>
</organism>
<name>A0ABS9CI08_9BACT</name>
<gene>
    <name evidence="2" type="ORF">I6E12_11655</name>
</gene>
<feature type="domain" description="Phytase-like" evidence="1">
    <location>
        <begin position="34"/>
        <end position="293"/>
    </location>
</feature>
<sequence>MVIIHQVTAQILPDTTFLVEGLPQHHFPSSVPPGNYSGITPLGNNRYAVVDDKAATSGFHVFTMMVDSVSGELTDVRHEGFRSSAIPNRDEEGIALFTPDSTLFISGEHDNAVLEYTLAGQLTGRRLDIPTVIRQAHANQGLEALTYHSASHHFWTVTEAPLAGETSQRLLQFSDSLTCSGQWRYVMDAPQSNKRRGTDVYGVSALTALPDGRLLVLEREFFVAQHYIGSFVTCRLFLIDPLHTAEDAVLPKQLLYSWTTRLNLTTQHIANYEGMCLGPRLPDGRQVLILVADSQNQYKGVLKDWFKTLLLSY</sequence>
<dbReference type="Proteomes" id="UP001200470">
    <property type="component" value="Unassembled WGS sequence"/>
</dbReference>
<proteinExistence type="predicted"/>
<evidence type="ECO:0000313" key="2">
    <source>
        <dbReference type="EMBL" id="MCF2564750.1"/>
    </source>
</evidence>